<feature type="compositionally biased region" description="Low complexity" evidence="1">
    <location>
        <begin position="8"/>
        <end position="22"/>
    </location>
</feature>
<sequence length="131" mass="14918">MNNHPFHSQSSSNFPVNNQNPNQPQPQNPSNYGFAPMFGMPSTVPNYPPQYGSMMHYGHHSSQTTHYANPRFSNQNSNVQITEIPEFSTQMSLGNASGVNVDTEENVEEIRPSRKKNVKWTTEQNLKYFKV</sequence>
<dbReference type="EMBL" id="ASHM01088912">
    <property type="protein sequence ID" value="PNX62902.1"/>
    <property type="molecule type" value="Genomic_DNA"/>
</dbReference>
<organism evidence="2 3">
    <name type="scientific">Trifolium pratense</name>
    <name type="common">Red clover</name>
    <dbReference type="NCBI Taxonomy" id="57577"/>
    <lineage>
        <taxon>Eukaryota</taxon>
        <taxon>Viridiplantae</taxon>
        <taxon>Streptophyta</taxon>
        <taxon>Embryophyta</taxon>
        <taxon>Tracheophyta</taxon>
        <taxon>Spermatophyta</taxon>
        <taxon>Magnoliopsida</taxon>
        <taxon>eudicotyledons</taxon>
        <taxon>Gunneridae</taxon>
        <taxon>Pentapetalae</taxon>
        <taxon>rosids</taxon>
        <taxon>fabids</taxon>
        <taxon>Fabales</taxon>
        <taxon>Fabaceae</taxon>
        <taxon>Papilionoideae</taxon>
        <taxon>50 kb inversion clade</taxon>
        <taxon>NPAAA clade</taxon>
        <taxon>Hologalegina</taxon>
        <taxon>IRL clade</taxon>
        <taxon>Trifolieae</taxon>
        <taxon>Trifolium</taxon>
    </lineage>
</organism>
<dbReference type="AlphaFoldDB" id="A0A2K3K9F6"/>
<accession>A0A2K3K9F6</accession>
<evidence type="ECO:0000256" key="1">
    <source>
        <dbReference type="SAM" id="MobiDB-lite"/>
    </source>
</evidence>
<evidence type="ECO:0000313" key="2">
    <source>
        <dbReference type="EMBL" id="PNX62902.1"/>
    </source>
</evidence>
<feature type="region of interest" description="Disordered" evidence="1">
    <location>
        <begin position="1"/>
        <end position="46"/>
    </location>
</feature>
<reference evidence="2 3" key="2">
    <citation type="journal article" date="2017" name="Front. Plant Sci.">
        <title>Gene Classification and Mining of Molecular Markers Useful in Red Clover (Trifolium pratense) Breeding.</title>
        <authorList>
            <person name="Istvanek J."/>
            <person name="Dluhosova J."/>
            <person name="Dluhos P."/>
            <person name="Patkova L."/>
            <person name="Nedelnik J."/>
            <person name="Repkova J."/>
        </authorList>
    </citation>
    <scope>NUCLEOTIDE SEQUENCE [LARGE SCALE GENOMIC DNA]</scope>
    <source>
        <strain evidence="3">cv. Tatra</strain>
        <tissue evidence="2">Young leaves</tissue>
    </source>
</reference>
<dbReference type="Proteomes" id="UP000236291">
    <property type="component" value="Unassembled WGS sequence"/>
</dbReference>
<protein>
    <submittedName>
        <fullName evidence="2">Uncharacterized protein</fullName>
    </submittedName>
</protein>
<proteinExistence type="predicted"/>
<gene>
    <name evidence="2" type="ORF">L195_g053231</name>
</gene>
<comment type="caution">
    <text evidence="2">The sequence shown here is derived from an EMBL/GenBank/DDBJ whole genome shotgun (WGS) entry which is preliminary data.</text>
</comment>
<evidence type="ECO:0000313" key="3">
    <source>
        <dbReference type="Proteomes" id="UP000236291"/>
    </source>
</evidence>
<reference evidence="2 3" key="1">
    <citation type="journal article" date="2014" name="Am. J. Bot.">
        <title>Genome assembly and annotation for red clover (Trifolium pratense; Fabaceae).</title>
        <authorList>
            <person name="Istvanek J."/>
            <person name="Jaros M."/>
            <person name="Krenek A."/>
            <person name="Repkova J."/>
        </authorList>
    </citation>
    <scope>NUCLEOTIDE SEQUENCE [LARGE SCALE GENOMIC DNA]</scope>
    <source>
        <strain evidence="3">cv. Tatra</strain>
        <tissue evidence="2">Young leaves</tissue>
    </source>
</reference>
<name>A0A2K3K9F6_TRIPR</name>